<comment type="caution">
    <text evidence="1">The sequence shown here is derived from an EMBL/GenBank/DDBJ whole genome shotgun (WGS) entry which is preliminary data.</text>
</comment>
<reference evidence="1 2" key="1">
    <citation type="journal article" date="2019" name="PLoS ONE">
        <title>Genomic analyses reveal an absence of contemporary introgressive admixture between fin whales and blue whales, despite known hybrids.</title>
        <authorList>
            <person name="Westbury M.V."/>
            <person name="Petersen B."/>
            <person name="Lorenzen E.D."/>
        </authorList>
    </citation>
    <scope>NUCLEOTIDE SEQUENCE [LARGE SCALE GENOMIC DNA]</scope>
    <source>
        <strain evidence="1">FinWhale-01</strain>
    </source>
</reference>
<proteinExistence type="predicted"/>
<dbReference type="Proteomes" id="UP000437017">
    <property type="component" value="Unassembled WGS sequence"/>
</dbReference>
<keyword evidence="2" id="KW-1185">Reference proteome</keyword>
<protein>
    <submittedName>
        <fullName evidence="1">Uncharacterized protein</fullName>
    </submittedName>
</protein>
<dbReference type="OrthoDB" id="9289879at2759"/>
<dbReference type="AlphaFoldDB" id="A0A643C6S9"/>
<evidence type="ECO:0000313" key="2">
    <source>
        <dbReference type="Proteomes" id="UP000437017"/>
    </source>
</evidence>
<feature type="non-terminal residue" evidence="1">
    <location>
        <position position="1"/>
    </location>
</feature>
<evidence type="ECO:0000313" key="1">
    <source>
        <dbReference type="EMBL" id="KAB0395943.1"/>
    </source>
</evidence>
<dbReference type="EMBL" id="SGJD01002312">
    <property type="protein sequence ID" value="KAB0395943.1"/>
    <property type="molecule type" value="Genomic_DNA"/>
</dbReference>
<accession>A0A643C6S9</accession>
<feature type="non-terminal residue" evidence="1">
    <location>
        <position position="108"/>
    </location>
</feature>
<name>A0A643C6S9_BALPH</name>
<organism evidence="1 2">
    <name type="scientific">Balaenoptera physalus</name>
    <name type="common">Fin whale</name>
    <name type="synonym">Balaena physalus</name>
    <dbReference type="NCBI Taxonomy" id="9770"/>
    <lineage>
        <taxon>Eukaryota</taxon>
        <taxon>Metazoa</taxon>
        <taxon>Chordata</taxon>
        <taxon>Craniata</taxon>
        <taxon>Vertebrata</taxon>
        <taxon>Euteleostomi</taxon>
        <taxon>Mammalia</taxon>
        <taxon>Eutheria</taxon>
        <taxon>Laurasiatheria</taxon>
        <taxon>Artiodactyla</taxon>
        <taxon>Whippomorpha</taxon>
        <taxon>Cetacea</taxon>
        <taxon>Mysticeti</taxon>
        <taxon>Balaenopteridae</taxon>
        <taxon>Balaenoptera</taxon>
    </lineage>
</organism>
<gene>
    <name evidence="1" type="ORF">E2I00_009310</name>
</gene>
<sequence>SGSLFVTLPLAIARHKQSSFAASCYLRGTLSQAVGMLCVKAARLKATIPEDHVKKVQKTADSKNNYCPFSWKMFLVNSNYKFATKYTLCKTFTALGRNRATVQVCIAN</sequence>